<dbReference type="Proteomes" id="UP000887579">
    <property type="component" value="Unplaced"/>
</dbReference>
<dbReference type="WBParaSite" id="ES5_v2.g14247.t1">
    <property type="protein sequence ID" value="ES5_v2.g14247.t1"/>
    <property type="gene ID" value="ES5_v2.g14247"/>
</dbReference>
<proteinExistence type="predicted"/>
<organism evidence="1 2">
    <name type="scientific">Panagrolaimus sp. ES5</name>
    <dbReference type="NCBI Taxonomy" id="591445"/>
    <lineage>
        <taxon>Eukaryota</taxon>
        <taxon>Metazoa</taxon>
        <taxon>Ecdysozoa</taxon>
        <taxon>Nematoda</taxon>
        <taxon>Chromadorea</taxon>
        <taxon>Rhabditida</taxon>
        <taxon>Tylenchina</taxon>
        <taxon>Panagrolaimomorpha</taxon>
        <taxon>Panagrolaimoidea</taxon>
        <taxon>Panagrolaimidae</taxon>
        <taxon>Panagrolaimus</taxon>
    </lineage>
</organism>
<protein>
    <submittedName>
        <fullName evidence="2">DNA topoisomerase</fullName>
    </submittedName>
</protein>
<accession>A0AC34FAS4</accession>
<reference evidence="2" key="1">
    <citation type="submission" date="2022-11" db="UniProtKB">
        <authorList>
            <consortium name="WormBaseParasite"/>
        </authorList>
    </citation>
    <scope>IDENTIFICATION</scope>
</reference>
<name>A0AC34FAS4_9BILA</name>
<evidence type="ECO:0000313" key="2">
    <source>
        <dbReference type="WBParaSite" id="ES5_v2.g14247.t1"/>
    </source>
</evidence>
<sequence>MTTNYQYGRKKLLKKALEDHENYHSSLEHGADVEKEYLNKYGFNTLEDALEWAKTPVSKNFDHTQDRALEILIITEKGTMAREVARLLSNNRYYRKPYMLLNQDRDNEYYYHFKRKMYGKFANIWVTTTAGHLKTQVIDEEDDEEYIQEEGEAIGFECIDYLLPSINVPPSGNKMDAFYRGGGAMGILALSRFEITFDLLPPAAKYRKKELLPKKFIEKLSFYPCGTICVKLVVDRYEEVQNSDKQYCLEFEITIHGENIVFSFGVYTKNEAERLCQKLNKFKYCEVIEVTKSEALKEQSPAGLNTFELLKFLSKYFFLDTTAGADISQWIYQFGLSTYPRTESTKYSKDLKVNVGQLYDNLSKLNFQNPEILKAIKDMEINVEKVLDKGEDFKDHPPITPTEKRLKGTNELNYDNEIVYDFIVRRFLASFADDYQYCKETIKFKIGEEDEFQYSYFTTENPGFTTLLPELIKDGTRVESLFVKVGSELPFKVKTKEIEKPLMKEFELVQVMEENHIGTDGTIPTHIENMAKNGFVKINQKTFEFQPEPLGLLLAKAYDQCIPELVKPRFRARFDADIKSIGCGDKTFVEIV</sequence>
<evidence type="ECO:0000313" key="1">
    <source>
        <dbReference type="Proteomes" id="UP000887579"/>
    </source>
</evidence>